<reference evidence="4 5" key="1">
    <citation type="journal article" date="2011" name="J. Gen. Appl. Microbiol.">
        <title>Draft genome sequencing of the enigmatic yeast Saitoella complicata.</title>
        <authorList>
            <person name="Nishida H."/>
            <person name="Hamamoto M."/>
            <person name="Sugiyama J."/>
        </authorList>
    </citation>
    <scope>NUCLEOTIDE SEQUENCE [LARGE SCALE GENOMIC DNA]</scope>
    <source>
        <strain evidence="4 5">NRRL Y-17804</strain>
    </source>
</reference>
<dbReference type="EMBL" id="BACD03000040">
    <property type="protein sequence ID" value="GAO51011.1"/>
    <property type="molecule type" value="Genomic_DNA"/>
</dbReference>
<feature type="transmembrane region" description="Helical" evidence="2">
    <location>
        <begin position="190"/>
        <end position="208"/>
    </location>
</feature>
<keyword evidence="2" id="KW-0472">Membrane</keyword>
<accession>A0A0E9NMV6</accession>
<dbReference type="GO" id="GO:0005783">
    <property type="term" value="C:endoplasmic reticulum"/>
    <property type="evidence" value="ECO:0007669"/>
    <property type="project" value="TreeGrafter"/>
</dbReference>
<feature type="domain" description="J" evidence="3">
    <location>
        <begin position="79"/>
        <end position="142"/>
    </location>
</feature>
<feature type="transmembrane region" description="Helical" evidence="2">
    <location>
        <begin position="12"/>
        <end position="34"/>
    </location>
</feature>
<dbReference type="STRING" id="698492.A0A0E9NMV6"/>
<dbReference type="InterPro" id="IPR001623">
    <property type="entry name" value="DnaJ_domain"/>
</dbReference>
<name>A0A0E9NMV6_SAICN</name>
<keyword evidence="2" id="KW-1133">Transmembrane helix</keyword>
<evidence type="ECO:0000256" key="1">
    <source>
        <dbReference type="ARBA" id="ARBA00023186"/>
    </source>
</evidence>
<dbReference type="InterPro" id="IPR051948">
    <property type="entry name" value="Hsp70_co-chaperone_J-domain"/>
</dbReference>
<dbReference type="GO" id="GO:0051787">
    <property type="term" value="F:misfolded protein binding"/>
    <property type="evidence" value="ECO:0007669"/>
    <property type="project" value="TreeGrafter"/>
</dbReference>
<dbReference type="Proteomes" id="UP000033140">
    <property type="component" value="Unassembled WGS sequence"/>
</dbReference>
<dbReference type="InterPro" id="IPR036869">
    <property type="entry name" value="J_dom_sf"/>
</dbReference>
<dbReference type="PANTHER" id="PTHR44360">
    <property type="entry name" value="DNAJ HOMOLOG SUBFAMILY B MEMBER 9"/>
    <property type="match status" value="1"/>
</dbReference>
<dbReference type="SMART" id="SM00271">
    <property type="entry name" value="DnaJ"/>
    <property type="match status" value="1"/>
</dbReference>
<evidence type="ECO:0000313" key="5">
    <source>
        <dbReference type="Proteomes" id="UP000033140"/>
    </source>
</evidence>
<reference evidence="4 5" key="2">
    <citation type="journal article" date="2014" name="J. Gen. Appl. Microbiol.">
        <title>The early diverging ascomycetous budding yeast Saitoella complicata has three histone deacetylases belonging to the Clr6, Hos2, and Rpd3 lineages.</title>
        <authorList>
            <person name="Nishida H."/>
            <person name="Matsumoto T."/>
            <person name="Kondo S."/>
            <person name="Hamamoto M."/>
            <person name="Yoshikawa H."/>
        </authorList>
    </citation>
    <scope>NUCLEOTIDE SEQUENCE [LARGE SCALE GENOMIC DNA]</scope>
    <source>
        <strain evidence="4 5">NRRL Y-17804</strain>
    </source>
</reference>
<dbReference type="PROSITE" id="PS50076">
    <property type="entry name" value="DNAJ_2"/>
    <property type="match status" value="1"/>
</dbReference>
<keyword evidence="5" id="KW-1185">Reference proteome</keyword>
<protein>
    <recommendedName>
        <fullName evidence="3">J domain-containing protein</fullName>
    </recommendedName>
</protein>
<dbReference type="PANTHER" id="PTHR44360:SF1">
    <property type="entry name" value="DNAJ HOMOLOG SUBFAMILY B MEMBER 9"/>
    <property type="match status" value="1"/>
</dbReference>
<evidence type="ECO:0000313" key="4">
    <source>
        <dbReference type="EMBL" id="GAO51011.1"/>
    </source>
</evidence>
<evidence type="ECO:0000259" key="3">
    <source>
        <dbReference type="PROSITE" id="PS50076"/>
    </source>
</evidence>
<feature type="transmembrane region" description="Helical" evidence="2">
    <location>
        <begin position="166"/>
        <end position="183"/>
    </location>
</feature>
<dbReference type="GO" id="GO:0036503">
    <property type="term" value="P:ERAD pathway"/>
    <property type="evidence" value="ECO:0007669"/>
    <property type="project" value="TreeGrafter"/>
</dbReference>
<dbReference type="AlphaFoldDB" id="A0A0E9NMV6"/>
<dbReference type="GO" id="GO:0051087">
    <property type="term" value="F:protein-folding chaperone binding"/>
    <property type="evidence" value="ECO:0007669"/>
    <property type="project" value="TreeGrafter"/>
</dbReference>
<evidence type="ECO:0000256" key="2">
    <source>
        <dbReference type="SAM" id="Phobius"/>
    </source>
</evidence>
<dbReference type="Gene3D" id="1.10.287.110">
    <property type="entry name" value="DnaJ domain"/>
    <property type="match status" value="1"/>
</dbReference>
<dbReference type="CDD" id="cd06257">
    <property type="entry name" value="DnaJ"/>
    <property type="match status" value="1"/>
</dbReference>
<dbReference type="Pfam" id="PF00226">
    <property type="entry name" value="DnaJ"/>
    <property type="match status" value="1"/>
</dbReference>
<dbReference type="OMA" id="FSAWGRY"/>
<reference evidence="4 5" key="3">
    <citation type="journal article" date="2015" name="Genome Announc.">
        <title>Draft Genome Sequence of the Archiascomycetous Yeast Saitoella complicata.</title>
        <authorList>
            <person name="Yamauchi K."/>
            <person name="Kondo S."/>
            <person name="Hamamoto M."/>
            <person name="Takahashi Y."/>
            <person name="Ogura Y."/>
            <person name="Hayashi T."/>
            <person name="Nishida H."/>
        </authorList>
    </citation>
    <scope>NUCLEOTIDE SEQUENCE [LARGE SCALE GENOMIC DNA]</scope>
    <source>
        <strain evidence="4 5">NRRL Y-17804</strain>
    </source>
</reference>
<feature type="transmembrane region" description="Helical" evidence="2">
    <location>
        <begin position="55"/>
        <end position="73"/>
    </location>
</feature>
<dbReference type="SUPFAM" id="SSF46565">
    <property type="entry name" value="Chaperone J-domain"/>
    <property type="match status" value="1"/>
</dbReference>
<sequence length="344" mass="38801">MSSSSSSPLLGMAGWFFLPSMATNALQSVYYRLITPAGSPQPPPNSPRFNRDKRNIYVFVVLLYLGYTVYESVLSLKPNYYAMLGVPVDVDEKTLRSRWRRISILLHPDKTGVEDDQRFIALRTAYETLSNPPRRFAYERFGEQITGWKDAITIKDYIIHGVQSTAPMYIVSGLFLVVMNVLGKGQFAQYWRFLTFFILMAYEALVITRSNFLPPFSYILPGRLPFEHLIIAHKLSLAFFVALNQIGPIVRAATSSSSSSGDESLRLKSAAEKLDGITKVLEVESNNVLVQDVRPFVGRHELVGELKRKMVLNMVEARVGGEGDVREVTANAVRRLQQQQPRAN</sequence>
<gene>
    <name evidence="4" type="ORF">G7K_5123-t1</name>
</gene>
<keyword evidence="2" id="KW-0812">Transmembrane</keyword>
<keyword evidence="1" id="KW-0143">Chaperone</keyword>
<proteinExistence type="predicted"/>
<comment type="caution">
    <text evidence="4">The sequence shown here is derived from an EMBL/GenBank/DDBJ whole genome shotgun (WGS) entry which is preliminary data.</text>
</comment>
<organism evidence="4 5">
    <name type="scientific">Saitoella complicata (strain BCRC 22490 / CBS 7301 / JCM 7358 / NBRC 10748 / NRRL Y-17804)</name>
    <dbReference type="NCBI Taxonomy" id="698492"/>
    <lineage>
        <taxon>Eukaryota</taxon>
        <taxon>Fungi</taxon>
        <taxon>Dikarya</taxon>
        <taxon>Ascomycota</taxon>
        <taxon>Taphrinomycotina</taxon>
        <taxon>Taphrinomycotina incertae sedis</taxon>
        <taxon>Saitoella</taxon>
    </lineage>
</organism>